<dbReference type="Proteomes" id="UP000505377">
    <property type="component" value="Chromosome"/>
</dbReference>
<sequence length="178" mass="20172">MTDDPTAAARLLIELQARIGVLEGWRAHQSELLDSIINGRTELVADEAAEHDDDYTHSSRDVVAEDERIDADRLIGWVHRHVAAVIARPLRGELKWCPLWWEHPEAVFRFEALRRAWTDLAPEPGVGMSVWIRDHLDPCLRELLSPLGPFADCSHNERFQTLTAHAPLPTLPTVLPDE</sequence>
<accession>A0A6M6JKV5</accession>
<dbReference type="KEGG" id="pbro:HOP40_19935"/>
<dbReference type="InterPro" id="IPR032584">
    <property type="entry name" value="DUF4913"/>
</dbReference>
<dbReference type="EMBL" id="CP053564">
    <property type="protein sequence ID" value="QJY47803.1"/>
    <property type="molecule type" value="Genomic_DNA"/>
</dbReference>
<protein>
    <submittedName>
        <fullName evidence="1">DUF4913 domain-containing protein</fullName>
    </submittedName>
</protein>
<name>A0A6M6JKV5_9PSEU</name>
<dbReference type="AlphaFoldDB" id="A0A6M6JKV5"/>
<gene>
    <name evidence="1" type="ORF">HOP40_19935</name>
</gene>
<keyword evidence="2" id="KW-1185">Reference proteome</keyword>
<reference evidence="1 2" key="1">
    <citation type="submission" date="2020-05" db="EMBL/GenBank/DDBJ databases">
        <authorList>
            <person name="Mo P."/>
        </authorList>
    </citation>
    <scope>NUCLEOTIDE SEQUENCE [LARGE SCALE GENOMIC DNA]</scope>
    <source>
        <strain evidence="1 2">Gen01</strain>
    </source>
</reference>
<proteinExistence type="predicted"/>
<organism evidence="1 2">
    <name type="scientific">Pseudonocardia broussonetiae</name>
    <dbReference type="NCBI Taxonomy" id="2736640"/>
    <lineage>
        <taxon>Bacteria</taxon>
        <taxon>Bacillati</taxon>
        <taxon>Actinomycetota</taxon>
        <taxon>Actinomycetes</taxon>
        <taxon>Pseudonocardiales</taxon>
        <taxon>Pseudonocardiaceae</taxon>
        <taxon>Pseudonocardia</taxon>
    </lineage>
</organism>
<dbReference type="Pfam" id="PF16259">
    <property type="entry name" value="DUF4913"/>
    <property type="match status" value="1"/>
</dbReference>
<dbReference type="RefSeq" id="WP_172160822.1">
    <property type="nucleotide sequence ID" value="NZ_CP053564.1"/>
</dbReference>
<evidence type="ECO:0000313" key="1">
    <source>
        <dbReference type="EMBL" id="QJY47803.1"/>
    </source>
</evidence>
<evidence type="ECO:0000313" key="2">
    <source>
        <dbReference type="Proteomes" id="UP000505377"/>
    </source>
</evidence>